<comment type="caution">
    <text evidence="2">The sequence shown here is derived from an EMBL/GenBank/DDBJ whole genome shotgun (WGS) entry which is preliminary data.</text>
</comment>
<evidence type="ECO:0000256" key="1">
    <source>
        <dbReference type="SAM" id="MobiDB-lite"/>
    </source>
</evidence>
<feature type="non-terminal residue" evidence="2">
    <location>
        <position position="52"/>
    </location>
</feature>
<evidence type="ECO:0000313" key="3">
    <source>
        <dbReference type="Proteomes" id="UP000265520"/>
    </source>
</evidence>
<feature type="compositionally biased region" description="Basic and acidic residues" evidence="1">
    <location>
        <begin position="29"/>
        <end position="52"/>
    </location>
</feature>
<dbReference type="EMBL" id="LXQA010260004">
    <property type="protein sequence ID" value="MCI38799.1"/>
    <property type="molecule type" value="Genomic_DNA"/>
</dbReference>
<accession>A0A392RR53</accession>
<feature type="region of interest" description="Disordered" evidence="1">
    <location>
        <begin position="1"/>
        <end position="52"/>
    </location>
</feature>
<dbReference type="Proteomes" id="UP000265520">
    <property type="component" value="Unassembled WGS sequence"/>
</dbReference>
<evidence type="ECO:0000313" key="2">
    <source>
        <dbReference type="EMBL" id="MCI38799.1"/>
    </source>
</evidence>
<protein>
    <submittedName>
        <fullName evidence="2">Uncharacterized protein</fullName>
    </submittedName>
</protein>
<sequence>MAAARAQSGEMSGIEEVSEGERRSRRWKKDGFDMRKASSHRESETEVEEMKR</sequence>
<name>A0A392RR53_9FABA</name>
<keyword evidence="3" id="KW-1185">Reference proteome</keyword>
<dbReference type="AlphaFoldDB" id="A0A392RR53"/>
<organism evidence="2 3">
    <name type="scientific">Trifolium medium</name>
    <dbReference type="NCBI Taxonomy" id="97028"/>
    <lineage>
        <taxon>Eukaryota</taxon>
        <taxon>Viridiplantae</taxon>
        <taxon>Streptophyta</taxon>
        <taxon>Embryophyta</taxon>
        <taxon>Tracheophyta</taxon>
        <taxon>Spermatophyta</taxon>
        <taxon>Magnoliopsida</taxon>
        <taxon>eudicotyledons</taxon>
        <taxon>Gunneridae</taxon>
        <taxon>Pentapetalae</taxon>
        <taxon>rosids</taxon>
        <taxon>fabids</taxon>
        <taxon>Fabales</taxon>
        <taxon>Fabaceae</taxon>
        <taxon>Papilionoideae</taxon>
        <taxon>50 kb inversion clade</taxon>
        <taxon>NPAAA clade</taxon>
        <taxon>Hologalegina</taxon>
        <taxon>IRL clade</taxon>
        <taxon>Trifolieae</taxon>
        <taxon>Trifolium</taxon>
    </lineage>
</organism>
<proteinExistence type="predicted"/>
<reference evidence="2 3" key="1">
    <citation type="journal article" date="2018" name="Front. Plant Sci.">
        <title>Red Clover (Trifolium pratense) and Zigzag Clover (T. medium) - A Picture of Genomic Similarities and Differences.</title>
        <authorList>
            <person name="Dluhosova J."/>
            <person name="Istvanek J."/>
            <person name="Nedelnik J."/>
            <person name="Repkova J."/>
        </authorList>
    </citation>
    <scope>NUCLEOTIDE SEQUENCE [LARGE SCALE GENOMIC DNA]</scope>
    <source>
        <strain evidence="3">cv. 10/8</strain>
        <tissue evidence="2">Leaf</tissue>
    </source>
</reference>